<comment type="function">
    <text evidence="2">Transfers an acetyl group from acetyl-CoA to L-homoserine, forming acetyl-L-homoserine.</text>
</comment>
<dbReference type="PANTHER" id="PTHR32268">
    <property type="entry name" value="HOMOSERINE O-ACETYLTRANSFERASE"/>
    <property type="match status" value="1"/>
</dbReference>
<keyword evidence="2" id="KW-0486">Methionine biosynthesis</keyword>
<feature type="active site" evidence="2 3">
    <location>
        <position position="301"/>
    </location>
</feature>
<keyword evidence="2" id="KW-0028">Amino-acid biosynthesis</keyword>
<feature type="active site" description="Nucleophile" evidence="2 3">
    <location>
        <position position="143"/>
    </location>
</feature>
<gene>
    <name evidence="5" type="primary">metX</name>
    <name evidence="2" type="synonym">metXA</name>
    <name evidence="5" type="ORF">D0433_09100</name>
</gene>
<feature type="domain" description="AB hydrolase-1" evidence="4">
    <location>
        <begin position="47"/>
        <end position="326"/>
    </location>
</feature>
<organism evidence="5 6">
    <name type="scientific">Candidatus Thermochlorobacter aerophilus</name>
    <dbReference type="NCBI Taxonomy" id="1868324"/>
    <lineage>
        <taxon>Bacteria</taxon>
        <taxon>Pseudomonadati</taxon>
        <taxon>Chlorobiota</taxon>
        <taxon>Chlorobiia</taxon>
        <taxon>Chlorobiales</taxon>
        <taxon>Candidatus Thermochlorobacteriaceae</taxon>
        <taxon>Candidatus Thermochlorobacter</taxon>
    </lineage>
</organism>
<dbReference type="AlphaFoldDB" id="A0A395LZ22"/>
<name>A0A395LZ22_9BACT</name>
<feature type="binding site" evidence="2">
    <location>
        <position position="331"/>
    </location>
    <ligand>
        <name>substrate</name>
    </ligand>
</feature>
<comment type="caution">
    <text evidence="5">The sequence shown here is derived from an EMBL/GenBank/DDBJ whole genome shotgun (WGS) entry which is preliminary data.</text>
</comment>
<accession>A0A395LZ22</accession>
<dbReference type="GO" id="GO:0009086">
    <property type="term" value="P:methionine biosynthetic process"/>
    <property type="evidence" value="ECO:0007669"/>
    <property type="project" value="UniProtKB-UniRule"/>
</dbReference>
<sequence>MSYKDYPSPQTKYYHHASPFVLESGESLPSLTIAYRTWGTLNAAADNAILICHGLTGSADADEWWAPLFGENRAFDATKDFIVASNVLGGCYGTTGATSINPLTGTWYGARFPRITIRDMVSAQALLVSALGIKKLKLVIGGSMGGMQVLEWAVMFPEKVSAICPIAVSGRHSAWCIAISEAERHAIYSDANWNNGNYSPDAPPTAGLATARMMAMISYRSKASFDIKFSRALQSPDAELFAVESYLRHQGKKFIDRFDANTYITLTKAMDTHDLARGRGDYEHVLRSIRQPALVVSIPSDILYLPEEQMELAHYMPCAELATLHSPHGHDAFLIDMEQLNDLVVAFLKKLESGYPLRRCDDDDLAS</sequence>
<dbReference type="EMBL" id="PHFL01000058">
    <property type="protein sequence ID" value="RFM23780.1"/>
    <property type="molecule type" value="Genomic_DNA"/>
</dbReference>
<dbReference type="PANTHER" id="PTHR32268:SF11">
    <property type="entry name" value="HOMOSERINE O-ACETYLTRANSFERASE"/>
    <property type="match status" value="1"/>
</dbReference>
<keyword evidence="1 2" id="KW-0808">Transferase</keyword>
<keyword evidence="2" id="KW-0963">Cytoplasm</keyword>
<evidence type="ECO:0000256" key="2">
    <source>
        <dbReference type="HAMAP-Rule" id="MF_00296"/>
    </source>
</evidence>
<comment type="pathway">
    <text evidence="2">Amino-acid biosynthesis; L-methionine biosynthesis via de novo pathway; O-acetyl-L-homoserine from L-homoserine: step 1/1.</text>
</comment>
<dbReference type="HAMAP" id="MF_00296">
    <property type="entry name" value="MetX_acyltransf"/>
    <property type="match status" value="1"/>
</dbReference>
<dbReference type="UniPathway" id="UPA00051">
    <property type="reaction ID" value="UER00074"/>
</dbReference>
<dbReference type="SUPFAM" id="SSF53474">
    <property type="entry name" value="alpha/beta-Hydrolases"/>
    <property type="match status" value="1"/>
</dbReference>
<dbReference type="Pfam" id="PF00561">
    <property type="entry name" value="Abhydrolase_1"/>
    <property type="match status" value="1"/>
</dbReference>
<dbReference type="Proteomes" id="UP000266389">
    <property type="component" value="Unassembled WGS sequence"/>
</dbReference>
<dbReference type="GO" id="GO:0005737">
    <property type="term" value="C:cytoplasm"/>
    <property type="evidence" value="ECO:0007669"/>
    <property type="project" value="UniProtKB-SubCell"/>
</dbReference>
<dbReference type="InterPro" id="IPR008220">
    <property type="entry name" value="HAT_MetX-like"/>
</dbReference>
<keyword evidence="2 5" id="KW-0012">Acyltransferase</keyword>
<feature type="binding site" evidence="2">
    <location>
        <position position="212"/>
    </location>
    <ligand>
        <name>substrate</name>
    </ligand>
</feature>
<dbReference type="GO" id="GO:0009092">
    <property type="term" value="P:homoserine metabolic process"/>
    <property type="evidence" value="ECO:0007669"/>
    <property type="project" value="TreeGrafter"/>
</dbReference>
<dbReference type="EC" id="2.3.1.31" evidence="2"/>
<reference evidence="5 6" key="1">
    <citation type="journal article" date="2011" name="ISME J.">
        <title>Community ecology of hot spring cyanobacterial mats: predominant populations and their functional potential.</title>
        <authorList>
            <person name="Klatt C.G."/>
            <person name="Wood J.M."/>
            <person name="Rusch D.B."/>
            <person name="Bateson M.M."/>
            <person name="Hamamura N."/>
            <person name="Heidelberg J.F."/>
            <person name="Grossman A.R."/>
            <person name="Bhaya D."/>
            <person name="Cohan F.M."/>
            <person name="Kuhl M."/>
            <person name="Bryant D.A."/>
            <person name="Ward D.M."/>
        </authorList>
    </citation>
    <scope>NUCLEOTIDE SEQUENCE [LARGE SCALE GENOMIC DNA]</scope>
    <source>
        <strain evidence="5">OS</strain>
    </source>
</reference>
<comment type="catalytic activity">
    <reaction evidence="2">
        <text>L-homoserine + acetyl-CoA = O-acetyl-L-homoserine + CoA</text>
        <dbReference type="Rhea" id="RHEA:13701"/>
        <dbReference type="ChEBI" id="CHEBI:57287"/>
        <dbReference type="ChEBI" id="CHEBI:57288"/>
        <dbReference type="ChEBI" id="CHEBI:57476"/>
        <dbReference type="ChEBI" id="CHEBI:57716"/>
        <dbReference type="EC" id="2.3.1.31"/>
    </reaction>
</comment>
<feature type="active site" evidence="2 3">
    <location>
        <position position="330"/>
    </location>
</feature>
<dbReference type="GO" id="GO:0004414">
    <property type="term" value="F:homoserine O-acetyltransferase activity"/>
    <property type="evidence" value="ECO:0007669"/>
    <property type="project" value="UniProtKB-UniRule"/>
</dbReference>
<evidence type="ECO:0000256" key="1">
    <source>
        <dbReference type="ARBA" id="ARBA00022679"/>
    </source>
</evidence>
<proteinExistence type="inferred from homology"/>
<dbReference type="PIRSF" id="PIRSF000443">
    <property type="entry name" value="Homoser_Ac_trans"/>
    <property type="match status" value="1"/>
</dbReference>
<evidence type="ECO:0000313" key="5">
    <source>
        <dbReference type="EMBL" id="RFM23780.1"/>
    </source>
</evidence>
<dbReference type="InterPro" id="IPR029058">
    <property type="entry name" value="AB_hydrolase_fold"/>
</dbReference>
<comment type="similarity">
    <text evidence="2">Belongs to the AB hydrolase superfamily. MetX family.</text>
</comment>
<comment type="subunit">
    <text evidence="2">Homodimer.</text>
</comment>
<protein>
    <recommendedName>
        <fullName evidence="2">Homoserine O-acetyltransferase</fullName>
        <shortName evidence="2">HAT</shortName>
        <ecNumber evidence="2">2.3.1.31</ecNumber>
    </recommendedName>
    <alternativeName>
        <fullName evidence="2">Homoserine transacetylase</fullName>
        <shortName evidence="2">HTA</shortName>
    </alternativeName>
</protein>
<dbReference type="NCBIfam" id="TIGR01392">
    <property type="entry name" value="homoserO_Ac_trn"/>
    <property type="match status" value="1"/>
</dbReference>
<evidence type="ECO:0000256" key="3">
    <source>
        <dbReference type="PIRSR" id="PIRSR000443-1"/>
    </source>
</evidence>
<comment type="subcellular location">
    <subcellularLocation>
        <location evidence="2">Cytoplasm</location>
    </subcellularLocation>
</comment>
<evidence type="ECO:0000259" key="4">
    <source>
        <dbReference type="Pfam" id="PF00561"/>
    </source>
</evidence>
<comment type="caution">
    <text evidence="2">Lacks conserved residue(s) required for the propagation of feature annotation.</text>
</comment>
<dbReference type="InterPro" id="IPR000073">
    <property type="entry name" value="AB_hydrolase_1"/>
</dbReference>
<dbReference type="Gene3D" id="3.40.50.1820">
    <property type="entry name" value="alpha/beta hydrolase"/>
    <property type="match status" value="1"/>
</dbReference>
<evidence type="ECO:0000313" key="6">
    <source>
        <dbReference type="Proteomes" id="UP000266389"/>
    </source>
</evidence>
<dbReference type="NCBIfam" id="NF001209">
    <property type="entry name" value="PRK00175.1"/>
    <property type="match status" value="1"/>
</dbReference>